<feature type="coiled-coil region" evidence="1">
    <location>
        <begin position="179"/>
        <end position="206"/>
    </location>
</feature>
<evidence type="ECO:0000313" key="4">
    <source>
        <dbReference type="Proteomes" id="UP000784880"/>
    </source>
</evidence>
<evidence type="ECO:0000256" key="2">
    <source>
        <dbReference type="SAM" id="SignalP"/>
    </source>
</evidence>
<keyword evidence="1" id="KW-0175">Coiled coil</keyword>
<gene>
    <name evidence="3" type="ORF">KS419_00675</name>
</gene>
<sequence>MLKKLYLVCTAFMLSLFAAGCSEEQVNHVELMYDHLEEAVQIEKAVEDKQGPLTEAENYELELYEQLRDISDLAELEEIAQTAIESAEERRSIMEEEKAIIETAYDEFQLSIEYLDEIEDEEVKAQGQAMIEVMENRFETYQELFSQYLLTIDLDIELYSMYYHEDTTIEDLQDQHDLVNEAYQVINDLNQQFNDHTNEFNESKRSFYEMAELNVVFE</sequence>
<dbReference type="EMBL" id="JAHQCS010000012">
    <property type="protein sequence ID" value="MBU9710276.1"/>
    <property type="molecule type" value="Genomic_DNA"/>
</dbReference>
<keyword evidence="4" id="KW-1185">Reference proteome</keyword>
<dbReference type="PROSITE" id="PS51257">
    <property type="entry name" value="PROKAR_LIPOPROTEIN"/>
    <property type="match status" value="1"/>
</dbReference>
<evidence type="ECO:0000313" key="3">
    <source>
        <dbReference type="EMBL" id="MBU9710276.1"/>
    </source>
</evidence>
<accession>A0ABS6J9R4</accession>
<protein>
    <submittedName>
        <fullName evidence="3">YkyA family protein</fullName>
    </submittedName>
</protein>
<reference evidence="3 4" key="1">
    <citation type="submission" date="2021-06" db="EMBL/GenBank/DDBJ databases">
        <title>Bacillus sp. RD4P76, an endophyte from a halophyte.</title>
        <authorList>
            <person name="Sun J.-Q."/>
        </authorList>
    </citation>
    <scope>NUCLEOTIDE SEQUENCE [LARGE SCALE GENOMIC DNA]</scope>
    <source>
        <strain evidence="3 4">CGMCC 1.15917</strain>
    </source>
</reference>
<dbReference type="Pfam" id="PF10368">
    <property type="entry name" value="YkyA"/>
    <property type="match status" value="1"/>
</dbReference>
<feature type="coiled-coil region" evidence="1">
    <location>
        <begin position="70"/>
        <end position="104"/>
    </location>
</feature>
<feature type="signal peptide" evidence="2">
    <location>
        <begin position="1"/>
        <end position="20"/>
    </location>
</feature>
<organism evidence="3 4">
    <name type="scientific">Evansella tamaricis</name>
    <dbReference type="NCBI Taxonomy" id="2069301"/>
    <lineage>
        <taxon>Bacteria</taxon>
        <taxon>Bacillati</taxon>
        <taxon>Bacillota</taxon>
        <taxon>Bacilli</taxon>
        <taxon>Bacillales</taxon>
        <taxon>Bacillaceae</taxon>
        <taxon>Evansella</taxon>
    </lineage>
</organism>
<name>A0ABS6J9R4_9BACI</name>
<comment type="caution">
    <text evidence="3">The sequence shown here is derived from an EMBL/GenBank/DDBJ whole genome shotgun (WGS) entry which is preliminary data.</text>
</comment>
<evidence type="ECO:0000256" key="1">
    <source>
        <dbReference type="SAM" id="Coils"/>
    </source>
</evidence>
<feature type="chain" id="PRO_5046268776" evidence="2">
    <location>
        <begin position="21"/>
        <end position="218"/>
    </location>
</feature>
<dbReference type="RefSeq" id="WP_217064168.1">
    <property type="nucleotide sequence ID" value="NZ_JAHQCS010000012.1"/>
</dbReference>
<dbReference type="InterPro" id="IPR019454">
    <property type="entry name" value="Lipoprot_YkyA-like"/>
</dbReference>
<keyword evidence="2" id="KW-0732">Signal</keyword>
<proteinExistence type="predicted"/>
<dbReference type="Proteomes" id="UP000784880">
    <property type="component" value="Unassembled WGS sequence"/>
</dbReference>